<keyword evidence="2" id="KW-1185">Reference proteome</keyword>
<organism evidence="1 2">
    <name type="scientific">Allacma fusca</name>
    <dbReference type="NCBI Taxonomy" id="39272"/>
    <lineage>
        <taxon>Eukaryota</taxon>
        <taxon>Metazoa</taxon>
        <taxon>Ecdysozoa</taxon>
        <taxon>Arthropoda</taxon>
        <taxon>Hexapoda</taxon>
        <taxon>Collembola</taxon>
        <taxon>Symphypleona</taxon>
        <taxon>Sminthuridae</taxon>
        <taxon>Allacma</taxon>
    </lineage>
</organism>
<accession>A0A8J2LU89</accession>
<gene>
    <name evidence="1" type="ORF">AFUS01_LOCUS45897</name>
</gene>
<evidence type="ECO:0000313" key="2">
    <source>
        <dbReference type="Proteomes" id="UP000708208"/>
    </source>
</evidence>
<reference evidence="1" key="1">
    <citation type="submission" date="2021-06" db="EMBL/GenBank/DDBJ databases">
        <authorList>
            <person name="Hodson N. C."/>
            <person name="Mongue J. A."/>
            <person name="Jaron S. K."/>
        </authorList>
    </citation>
    <scope>NUCLEOTIDE SEQUENCE</scope>
</reference>
<sequence length="69" mass="7710">MLPTPVLEIQITSLALTFDCSPALGHLKELRMSRNNCLDSWYQLDVVSFGNSSAKVQQVICFGFFRNSA</sequence>
<comment type="caution">
    <text evidence="1">The sequence shown here is derived from an EMBL/GenBank/DDBJ whole genome shotgun (WGS) entry which is preliminary data.</text>
</comment>
<proteinExistence type="predicted"/>
<dbReference type="EMBL" id="CAJVCH010571124">
    <property type="protein sequence ID" value="CAG7836677.1"/>
    <property type="molecule type" value="Genomic_DNA"/>
</dbReference>
<protein>
    <submittedName>
        <fullName evidence="1">Uncharacterized protein</fullName>
    </submittedName>
</protein>
<dbReference type="AlphaFoldDB" id="A0A8J2LU89"/>
<name>A0A8J2LU89_9HEXA</name>
<dbReference type="Proteomes" id="UP000708208">
    <property type="component" value="Unassembled WGS sequence"/>
</dbReference>
<evidence type="ECO:0000313" key="1">
    <source>
        <dbReference type="EMBL" id="CAG7836677.1"/>
    </source>
</evidence>